<evidence type="ECO:0000256" key="1">
    <source>
        <dbReference type="ARBA" id="ARBA00004651"/>
    </source>
</evidence>
<dbReference type="AlphaFoldDB" id="A0A1H3G1J7"/>
<dbReference type="Gene3D" id="1.10.3720.10">
    <property type="entry name" value="MetI-like"/>
    <property type="match status" value="1"/>
</dbReference>
<protein>
    <submittedName>
        <fullName evidence="9">Peptide/nickel transport system permease protein</fullName>
    </submittedName>
</protein>
<proteinExistence type="inferred from homology"/>
<keyword evidence="5 7" id="KW-1133">Transmembrane helix</keyword>
<dbReference type="GO" id="GO:0005886">
    <property type="term" value="C:plasma membrane"/>
    <property type="evidence" value="ECO:0007669"/>
    <property type="project" value="UniProtKB-SubCell"/>
</dbReference>
<dbReference type="PANTHER" id="PTHR43163">
    <property type="entry name" value="DIPEPTIDE TRANSPORT SYSTEM PERMEASE PROTEIN DPPB-RELATED"/>
    <property type="match status" value="1"/>
</dbReference>
<dbReference type="GO" id="GO:0055085">
    <property type="term" value="P:transmembrane transport"/>
    <property type="evidence" value="ECO:0007669"/>
    <property type="project" value="InterPro"/>
</dbReference>
<feature type="transmembrane region" description="Helical" evidence="7">
    <location>
        <begin position="228"/>
        <end position="253"/>
    </location>
</feature>
<accession>A0A1H3G1J7</accession>
<keyword evidence="4 7" id="KW-0812">Transmembrane</keyword>
<organism evidence="9 10">
    <name type="scientific">Acetomicrobium thermoterrenum DSM 13490</name>
    <dbReference type="NCBI Taxonomy" id="1120987"/>
    <lineage>
        <taxon>Bacteria</taxon>
        <taxon>Thermotogati</taxon>
        <taxon>Synergistota</taxon>
        <taxon>Synergistia</taxon>
        <taxon>Synergistales</taxon>
        <taxon>Acetomicrobiaceae</taxon>
        <taxon>Acetomicrobium</taxon>
    </lineage>
</organism>
<dbReference type="Pfam" id="PF00528">
    <property type="entry name" value="BPD_transp_1"/>
    <property type="match status" value="1"/>
</dbReference>
<comment type="similarity">
    <text evidence="7">Belongs to the binding-protein-dependent transport system permease family.</text>
</comment>
<dbReference type="PANTHER" id="PTHR43163:SF6">
    <property type="entry name" value="DIPEPTIDE TRANSPORT SYSTEM PERMEASE PROTEIN DPPB-RELATED"/>
    <property type="match status" value="1"/>
</dbReference>
<feature type="transmembrane region" description="Helical" evidence="7">
    <location>
        <begin position="130"/>
        <end position="153"/>
    </location>
</feature>
<feature type="transmembrane region" description="Helical" evidence="7">
    <location>
        <begin position="12"/>
        <end position="29"/>
    </location>
</feature>
<feature type="domain" description="ABC transmembrane type-1" evidence="8">
    <location>
        <begin position="95"/>
        <end position="292"/>
    </location>
</feature>
<dbReference type="PROSITE" id="PS50928">
    <property type="entry name" value="ABC_TM1"/>
    <property type="match status" value="1"/>
</dbReference>
<feature type="transmembrane region" description="Helical" evidence="7">
    <location>
        <begin position="273"/>
        <end position="299"/>
    </location>
</feature>
<dbReference type="InterPro" id="IPR000515">
    <property type="entry name" value="MetI-like"/>
</dbReference>
<dbReference type="Proteomes" id="UP000199266">
    <property type="component" value="Unassembled WGS sequence"/>
</dbReference>
<keyword evidence="10" id="KW-1185">Reference proteome</keyword>
<evidence type="ECO:0000313" key="9">
    <source>
        <dbReference type="EMBL" id="SDX97202.1"/>
    </source>
</evidence>
<dbReference type="SUPFAM" id="SSF161098">
    <property type="entry name" value="MetI-like"/>
    <property type="match status" value="1"/>
</dbReference>
<evidence type="ECO:0000313" key="10">
    <source>
        <dbReference type="Proteomes" id="UP000199266"/>
    </source>
</evidence>
<dbReference type="RefSeq" id="WP_040348795.1">
    <property type="nucleotide sequence ID" value="NZ_FNPD01000007.1"/>
</dbReference>
<reference evidence="10" key="1">
    <citation type="submission" date="2016-10" db="EMBL/GenBank/DDBJ databases">
        <authorList>
            <person name="Varghese N."/>
            <person name="Submissions S."/>
        </authorList>
    </citation>
    <scope>NUCLEOTIDE SEQUENCE [LARGE SCALE GENOMIC DNA]</scope>
    <source>
        <strain evidence="10">DSM 13490</strain>
    </source>
</reference>
<gene>
    <name evidence="9" type="ORF">SAMN03080603_01341</name>
</gene>
<dbReference type="InterPro" id="IPR035906">
    <property type="entry name" value="MetI-like_sf"/>
</dbReference>
<dbReference type="Pfam" id="PF19300">
    <property type="entry name" value="BPD_transp_1_N"/>
    <property type="match status" value="1"/>
</dbReference>
<feature type="transmembrane region" description="Helical" evidence="7">
    <location>
        <begin position="173"/>
        <end position="192"/>
    </location>
</feature>
<feature type="transmembrane region" description="Helical" evidence="7">
    <location>
        <begin position="95"/>
        <end position="118"/>
    </location>
</feature>
<dbReference type="InterPro" id="IPR045621">
    <property type="entry name" value="BPD_transp_1_N"/>
</dbReference>
<sequence>MLRYFARRMTFLALTLLGMTIIIFSMLHLSPGDPIDLIVGPNVTPEVRENIRHQYGLDQPLIVQYLGFMRSLIRGDLGQSIIQHKPVSELIAERFYVTFELSVTALIISFLIAIPIGIKAALKRNTATDYSLMAASLIGISMPTFWFGLMLLYIVAFKLRLFPISGYGTWRHLFLPALTIGITDAALVARMVRSSMLEVIRQDYIRTARSKGLPERVVINRHALRNALIPIITLLGLRIGWIVGGSVVVEIVFARPGLGRLMVDSILARDYPVVQGTMVVLTTCIILGNLLADVLYAVVDPRIKLR</sequence>
<evidence type="ECO:0000256" key="2">
    <source>
        <dbReference type="ARBA" id="ARBA00022448"/>
    </source>
</evidence>
<evidence type="ECO:0000256" key="7">
    <source>
        <dbReference type="RuleBase" id="RU363032"/>
    </source>
</evidence>
<dbReference type="EMBL" id="FNPD01000007">
    <property type="protein sequence ID" value="SDX97202.1"/>
    <property type="molecule type" value="Genomic_DNA"/>
</dbReference>
<keyword evidence="3" id="KW-1003">Cell membrane</keyword>
<keyword evidence="2 7" id="KW-0813">Transport</keyword>
<evidence type="ECO:0000256" key="3">
    <source>
        <dbReference type="ARBA" id="ARBA00022475"/>
    </source>
</evidence>
<keyword evidence="6 7" id="KW-0472">Membrane</keyword>
<evidence type="ECO:0000256" key="4">
    <source>
        <dbReference type="ARBA" id="ARBA00022692"/>
    </source>
</evidence>
<evidence type="ECO:0000256" key="5">
    <source>
        <dbReference type="ARBA" id="ARBA00022989"/>
    </source>
</evidence>
<evidence type="ECO:0000259" key="8">
    <source>
        <dbReference type="PROSITE" id="PS50928"/>
    </source>
</evidence>
<evidence type="ECO:0000256" key="6">
    <source>
        <dbReference type="ARBA" id="ARBA00023136"/>
    </source>
</evidence>
<dbReference type="CDD" id="cd06261">
    <property type="entry name" value="TM_PBP2"/>
    <property type="match status" value="1"/>
</dbReference>
<comment type="subcellular location">
    <subcellularLocation>
        <location evidence="1 7">Cell membrane</location>
        <topology evidence="1 7">Multi-pass membrane protein</topology>
    </subcellularLocation>
</comment>
<name>A0A1H3G1J7_9BACT</name>